<dbReference type="InterPro" id="IPR052918">
    <property type="entry name" value="Motility_Chemotaxis_Reg"/>
</dbReference>
<name>A0A0F9DX30_9ZZZZ</name>
<dbReference type="Pfam" id="PF15780">
    <property type="entry name" value="ASH"/>
    <property type="match status" value="1"/>
</dbReference>
<evidence type="ECO:0000259" key="3">
    <source>
        <dbReference type="Pfam" id="PF15780"/>
    </source>
</evidence>
<dbReference type="PANTHER" id="PTHR35580:SF1">
    <property type="entry name" value="PHYTASE-LIKE DOMAIN-CONTAINING PROTEIN"/>
    <property type="match status" value="1"/>
</dbReference>
<sequence length="654" mass="68014">GEYTGGAFDAFAAKLDSSGVRQWHTFMGSSGTDFGEAIAVDTSGNVYVAGTSYAWGSPVTGGEHAGAQDAFAAKLDNNGAYQWHTFMGSASNDYGYAIALDTGGNVYLSGYSSPNYAPWGPTPVNAHAGGYDIFTAKLNNDGEYQWHTFTGGAGNEYESNGIVLDTTGNIYVAARANQSTFGSPVNPHYLSSSSNPIVFKLNNNGEYQWHTYMGGSAHHYAYGLVIDTDGNLYVVGYSPTTWGSPEKAHAGGADAFVAKLNGSTGVRQWHTFMGGTGSDKGNGIALDTDTPVNVYVAGESTATWGSPVNTHAGNNDIFVALLNSIDGVRQGHTFMGDTTNNRGFGIAVDTSTPATVYVAGRSYDWGSPLNAYAGGEDAFVAKLVFPEINIRQDMSNISDGGTYDFGSQNTGNDYDRTFTIENTGEVNLIPSTSITITGTDAGQFSVQQQPSSPVASGGSTAFTIRFSPTSAGAKTASISITNNDWNKSPYDIDFTGTGTTGLYELTIETDSNGTTDPHPGIYGHSNGTEVDITPIADSGYIFSNWSGDASGSANPVTVTMNSDKSVTANFIAAGALAYFVVDAPANGTAGTAFSLTVTAKDSLGNTTIAVSGITTLSVDSGTISQTSIDASGFTDDGIWTGPNITLSEAGSRTI</sequence>
<dbReference type="PANTHER" id="PTHR35580">
    <property type="entry name" value="CELL SURFACE GLYCOPROTEIN (S-LAYER PROTEIN)-LIKE PROTEIN"/>
    <property type="match status" value="1"/>
</dbReference>
<evidence type="ECO:0008006" key="6">
    <source>
        <dbReference type="Google" id="ProtNLM"/>
    </source>
</evidence>
<evidence type="ECO:0000256" key="2">
    <source>
        <dbReference type="ARBA" id="ARBA00022490"/>
    </source>
</evidence>
<feature type="non-terminal residue" evidence="5">
    <location>
        <position position="1"/>
    </location>
</feature>
<keyword evidence="2" id="KW-0963">Cytoplasm</keyword>
<dbReference type="Gene3D" id="2.60.40.10">
    <property type="entry name" value="Immunoglobulins"/>
    <property type="match status" value="1"/>
</dbReference>
<dbReference type="SUPFAM" id="SSF63829">
    <property type="entry name" value="Calcium-dependent phosphotriesterase"/>
    <property type="match status" value="1"/>
</dbReference>
<dbReference type="Pfam" id="PF06739">
    <property type="entry name" value="SBBP"/>
    <property type="match status" value="3"/>
</dbReference>
<dbReference type="NCBIfam" id="NF012200">
    <property type="entry name" value="choice_anch_D"/>
    <property type="match status" value="1"/>
</dbReference>
<accession>A0A0F9DX30</accession>
<dbReference type="InterPro" id="IPR013783">
    <property type="entry name" value="Ig-like_fold"/>
</dbReference>
<evidence type="ECO:0000313" key="5">
    <source>
        <dbReference type="EMBL" id="KKL66413.1"/>
    </source>
</evidence>
<evidence type="ECO:0000256" key="1">
    <source>
        <dbReference type="ARBA" id="ARBA00004496"/>
    </source>
</evidence>
<dbReference type="InterPro" id="IPR011042">
    <property type="entry name" value="6-blade_b-propeller_TolB-like"/>
</dbReference>
<dbReference type="EMBL" id="LAZR01027212">
    <property type="protein sequence ID" value="KKL66413.1"/>
    <property type="molecule type" value="Genomic_DNA"/>
</dbReference>
<dbReference type="InterPro" id="IPR010620">
    <property type="entry name" value="SBBP_repeat"/>
</dbReference>
<dbReference type="InterPro" id="IPR044060">
    <property type="entry name" value="Bacterial_rp_domain"/>
</dbReference>
<proteinExistence type="predicted"/>
<dbReference type="GO" id="GO:0005737">
    <property type="term" value="C:cytoplasm"/>
    <property type="evidence" value="ECO:0007669"/>
    <property type="project" value="UniProtKB-SubCell"/>
</dbReference>
<comment type="subcellular location">
    <subcellularLocation>
        <location evidence="1">Cytoplasm</location>
    </subcellularLocation>
</comment>
<dbReference type="AlphaFoldDB" id="A0A0F9DX30"/>
<comment type="caution">
    <text evidence="5">The sequence shown here is derived from an EMBL/GenBank/DDBJ whole genome shotgun (WGS) entry which is preliminary data.</text>
</comment>
<evidence type="ECO:0000259" key="4">
    <source>
        <dbReference type="Pfam" id="PF18998"/>
    </source>
</evidence>
<dbReference type="Pfam" id="PF18998">
    <property type="entry name" value="Flg_new_2"/>
    <property type="match status" value="1"/>
</dbReference>
<feature type="non-terminal residue" evidence="5">
    <location>
        <position position="654"/>
    </location>
</feature>
<dbReference type="Gene3D" id="2.120.10.30">
    <property type="entry name" value="TolB, C-terminal domain"/>
    <property type="match status" value="1"/>
</dbReference>
<organism evidence="5">
    <name type="scientific">marine sediment metagenome</name>
    <dbReference type="NCBI Taxonomy" id="412755"/>
    <lineage>
        <taxon>unclassified sequences</taxon>
        <taxon>metagenomes</taxon>
        <taxon>ecological metagenomes</taxon>
    </lineage>
</organism>
<feature type="domain" description="Abnormal spindle-like microcephaly-associated protein ASH" evidence="3">
    <location>
        <begin position="402"/>
        <end position="487"/>
    </location>
</feature>
<dbReference type="InterPro" id="IPR031549">
    <property type="entry name" value="ASH"/>
</dbReference>
<feature type="domain" description="Bacterial repeat" evidence="4">
    <location>
        <begin position="503"/>
        <end position="571"/>
    </location>
</feature>
<gene>
    <name evidence="5" type="ORF">LCGC14_2145230</name>
</gene>
<protein>
    <recommendedName>
        <fullName evidence="6">Bacterial repeat domain-containing protein</fullName>
    </recommendedName>
</protein>
<reference evidence="5" key="1">
    <citation type="journal article" date="2015" name="Nature">
        <title>Complex archaea that bridge the gap between prokaryotes and eukaryotes.</title>
        <authorList>
            <person name="Spang A."/>
            <person name="Saw J.H."/>
            <person name="Jorgensen S.L."/>
            <person name="Zaremba-Niedzwiedzka K."/>
            <person name="Martijn J."/>
            <person name="Lind A.E."/>
            <person name="van Eijk R."/>
            <person name="Schleper C."/>
            <person name="Guy L."/>
            <person name="Ettema T.J."/>
        </authorList>
    </citation>
    <scope>NUCLEOTIDE SEQUENCE</scope>
</reference>